<name>A0A8J4Q532_9MYCE</name>
<dbReference type="InterPro" id="IPR052050">
    <property type="entry name" value="SecEffector_AnkRepeat"/>
</dbReference>
<gene>
    <name evidence="1" type="ORF">CYY_004581</name>
</gene>
<dbReference type="PANTHER" id="PTHR46586:SF1">
    <property type="entry name" value="ANKYRIN REPEAT-CONTAINING PROTEIN"/>
    <property type="match status" value="1"/>
</dbReference>
<dbReference type="SMART" id="SM00248">
    <property type="entry name" value="ANK"/>
    <property type="match status" value="5"/>
</dbReference>
<dbReference type="EMBL" id="AJWJ01000165">
    <property type="protein sequence ID" value="KAF2074096.1"/>
    <property type="molecule type" value="Genomic_DNA"/>
</dbReference>
<evidence type="ECO:0000313" key="2">
    <source>
        <dbReference type="Proteomes" id="UP000695562"/>
    </source>
</evidence>
<dbReference type="PANTHER" id="PTHR46586">
    <property type="entry name" value="ANKYRIN REPEAT-CONTAINING PROTEIN"/>
    <property type="match status" value="1"/>
</dbReference>
<reference evidence="1" key="1">
    <citation type="submission" date="2020-01" db="EMBL/GenBank/DDBJ databases">
        <title>Development of genomics and gene disruption for Polysphondylium violaceum indicates a role for the polyketide synthase stlB in stalk morphogenesis.</title>
        <authorList>
            <person name="Narita B."/>
            <person name="Kawabe Y."/>
            <person name="Kin K."/>
            <person name="Saito T."/>
            <person name="Gibbs R."/>
            <person name="Kuspa A."/>
            <person name="Muzny D."/>
            <person name="Queller D."/>
            <person name="Richards S."/>
            <person name="Strassman J."/>
            <person name="Sucgang R."/>
            <person name="Worley K."/>
            <person name="Schaap P."/>
        </authorList>
    </citation>
    <scope>NUCLEOTIDE SEQUENCE</scope>
    <source>
        <strain evidence="1">QSvi11</strain>
    </source>
</reference>
<evidence type="ECO:0000313" key="1">
    <source>
        <dbReference type="EMBL" id="KAF2074096.1"/>
    </source>
</evidence>
<sequence>MDQLFKLIFQSNWIKYNIFKHLKVKGSKKYNEITLEWILMNRQYSLLRDMIARDHFLLFTPLTCLKLLFSIKDLELFKICFDRYQEYYPIEYPPILDFVCHYDNQLIFNHVKQMSYKSTTISIQECVFNENLNLLKQLDIQLDQINIYIIILAIESKNLEILTFLFDKIDFNQLPRQDCLTILKEAIKSGNLEIFKLLFSCKLNGDESLLFDVLFEKYLNNYQVFKYLYEIHNQLVLDHIKSIFYYSSIHGCLDIIKFIINNQSLGIVIDKPAIKKSIQDCFVYNHLDLVCFLKDLYLKNNNDNGNDNNNHNNNLLNDIDILSIITDITLEKIKFIHKEIGIPIEGNNLIKAGKLRLEVFIYIWENVNQDQRIEYEKPMIFESLCNPRVLNYLVKEIDFNSRKNIVPISWLQQVCYSDKNLPFIDTVLRNREQSSSDNRNLILCIKSTIIQGKFKIFSRFYQELEAIGADEKDFSKIISLQDISLNLEILDFLQDKGIKQFDYTLNNACKFHNLHVIKDLVEKGFPFSWWSFYYAANRGDLQLLDYLIKEKQKSNPNLVIQDDVLFIAISSNKIDIVKYLLENHSFYPSQQILLALGQVLNLDILKLVYEYWKKNK</sequence>
<dbReference type="InterPro" id="IPR002110">
    <property type="entry name" value="Ankyrin_rpt"/>
</dbReference>
<dbReference type="SUPFAM" id="SSF140860">
    <property type="entry name" value="Pseudo ankyrin repeat-like"/>
    <property type="match status" value="2"/>
</dbReference>
<accession>A0A8J4Q532</accession>
<evidence type="ECO:0008006" key="3">
    <source>
        <dbReference type="Google" id="ProtNLM"/>
    </source>
</evidence>
<organism evidence="1 2">
    <name type="scientific">Polysphondylium violaceum</name>
    <dbReference type="NCBI Taxonomy" id="133409"/>
    <lineage>
        <taxon>Eukaryota</taxon>
        <taxon>Amoebozoa</taxon>
        <taxon>Evosea</taxon>
        <taxon>Eumycetozoa</taxon>
        <taxon>Dictyostelia</taxon>
        <taxon>Dictyosteliales</taxon>
        <taxon>Dictyosteliaceae</taxon>
        <taxon>Polysphondylium</taxon>
    </lineage>
</organism>
<protein>
    <recommendedName>
        <fullName evidence="3">Ankyrin repeat-containing protein</fullName>
    </recommendedName>
</protein>
<dbReference type="Gene3D" id="1.25.40.20">
    <property type="entry name" value="Ankyrin repeat-containing domain"/>
    <property type="match status" value="1"/>
</dbReference>
<comment type="caution">
    <text evidence="1">The sequence shown here is derived from an EMBL/GenBank/DDBJ whole genome shotgun (WGS) entry which is preliminary data.</text>
</comment>
<keyword evidence="2" id="KW-1185">Reference proteome</keyword>
<dbReference type="Pfam" id="PF12796">
    <property type="entry name" value="Ank_2"/>
    <property type="match status" value="1"/>
</dbReference>
<dbReference type="Proteomes" id="UP000695562">
    <property type="component" value="Unassembled WGS sequence"/>
</dbReference>
<dbReference type="AlphaFoldDB" id="A0A8J4Q532"/>
<proteinExistence type="predicted"/>
<dbReference type="InterPro" id="IPR036770">
    <property type="entry name" value="Ankyrin_rpt-contain_sf"/>
</dbReference>